<evidence type="ECO:0000313" key="2">
    <source>
        <dbReference type="EMBL" id="RPE13694.1"/>
    </source>
</evidence>
<gene>
    <name evidence="2" type="ORF">EGT74_09325</name>
</gene>
<proteinExistence type="predicted"/>
<name>A0A3N4QPZ6_9BACT</name>
<dbReference type="Proteomes" id="UP000278351">
    <property type="component" value="Unassembled WGS sequence"/>
</dbReference>
<dbReference type="InterPro" id="IPR032276">
    <property type="entry name" value="DUF4836"/>
</dbReference>
<dbReference type="PROSITE" id="PS51257">
    <property type="entry name" value="PROKAR_LIPOPROTEIN"/>
    <property type="match status" value="1"/>
</dbReference>
<sequence length="587" mass="63428">MKRMFSRALLLLSGIAVLLLSACSKAPEQGKHIPKTAALVLGINSKQIQEKLVTEGLTVDKLFEAVQQKDTSNEMAKALKEAENSGVDLKGDVFVAMVPGDKGNGYVMAVAKLKDAAKFETFLKEKSKKEIKAGKDFKFMEDEDGAVGFNNETIIGVFSFDANKFGGDAYGPENDPFAALGDSAAPAAPKAPEKANAPEILDGLFHLKADESVGTIESFKAVQKEKGDVLFWMSSEQIYAFNPGTPSGVAALVSTNVKKLTAGSFQTAAVHFENGKIKVNSNAYAGTEMKEIMKKYPMEKVNMSMLETYPSDNVLGFVLMNFDLRMLGDILKLVGMDGFANMGLAEAGITLDDVLKAFKGEFALIGSDFSVVSQPSAWDSTYKTTKPQAKWVFNLKVGDKAAFEKIMSSPRIAPMFTKKGNEYVPNEGLSGEMGVSISNERILLSSDAELMAAYAAGKGKVKLDEGIESKAKGNVMSMYFSIEKMVNNIPAEEMKVPDSVLNDIKGLLKDFTVATEPYNGTSQKSTIELNFKNEGQNTLVQLANFTQKMYSYYLSKKKEDEAAWGEPAIDSAAVAVPVDTTAAAVAQ</sequence>
<keyword evidence="3" id="KW-1185">Reference proteome</keyword>
<evidence type="ECO:0000313" key="3">
    <source>
        <dbReference type="Proteomes" id="UP000278351"/>
    </source>
</evidence>
<feature type="signal peptide" evidence="1">
    <location>
        <begin position="1"/>
        <end position="26"/>
    </location>
</feature>
<organism evidence="2 3">
    <name type="scientific">Chitinophaga lutea</name>
    <dbReference type="NCBI Taxonomy" id="2488634"/>
    <lineage>
        <taxon>Bacteria</taxon>
        <taxon>Pseudomonadati</taxon>
        <taxon>Bacteroidota</taxon>
        <taxon>Chitinophagia</taxon>
        <taxon>Chitinophagales</taxon>
        <taxon>Chitinophagaceae</taxon>
        <taxon>Chitinophaga</taxon>
    </lineage>
</organism>
<feature type="chain" id="PRO_5018191109" evidence="1">
    <location>
        <begin position="27"/>
        <end position="587"/>
    </location>
</feature>
<keyword evidence="1" id="KW-0732">Signal</keyword>
<dbReference type="EMBL" id="RPDH01000001">
    <property type="protein sequence ID" value="RPE13694.1"/>
    <property type="molecule type" value="Genomic_DNA"/>
</dbReference>
<comment type="caution">
    <text evidence="2">The sequence shown here is derived from an EMBL/GenBank/DDBJ whole genome shotgun (WGS) entry which is preliminary data.</text>
</comment>
<dbReference type="OrthoDB" id="609910at2"/>
<accession>A0A3N4QPZ6</accession>
<protein>
    <submittedName>
        <fullName evidence="2">DUF4836 family protein</fullName>
    </submittedName>
</protein>
<reference evidence="2 3" key="1">
    <citation type="submission" date="2018-11" db="EMBL/GenBank/DDBJ databases">
        <title>Chitinophaga lutea sp.nov., isolate from arsenic contaminated soil.</title>
        <authorList>
            <person name="Zong Y."/>
        </authorList>
    </citation>
    <scope>NUCLEOTIDE SEQUENCE [LARGE SCALE GENOMIC DNA]</scope>
    <source>
        <strain evidence="2 3">ZY74</strain>
    </source>
</reference>
<dbReference type="AlphaFoldDB" id="A0A3N4QPZ6"/>
<evidence type="ECO:0000256" key="1">
    <source>
        <dbReference type="SAM" id="SignalP"/>
    </source>
</evidence>
<dbReference type="RefSeq" id="WP_123846214.1">
    <property type="nucleotide sequence ID" value="NZ_RPDH01000001.1"/>
</dbReference>
<dbReference type="Pfam" id="PF16120">
    <property type="entry name" value="DUF4836"/>
    <property type="match status" value="2"/>
</dbReference>